<dbReference type="AlphaFoldDB" id="A0A081PM51"/>
<organism evidence="2 3">
    <name type="scientific">Pedobacter antarcticus 4BY</name>
    <dbReference type="NCBI Taxonomy" id="1358423"/>
    <lineage>
        <taxon>Bacteria</taxon>
        <taxon>Pseudomonadati</taxon>
        <taxon>Bacteroidota</taxon>
        <taxon>Sphingobacteriia</taxon>
        <taxon>Sphingobacteriales</taxon>
        <taxon>Sphingobacteriaceae</taxon>
        <taxon>Pedobacter</taxon>
    </lineage>
</organism>
<name>A0A081PM51_9SPHI</name>
<keyword evidence="3" id="KW-1185">Reference proteome</keyword>
<gene>
    <name evidence="2" type="ORF">N180_11675</name>
</gene>
<dbReference type="EMBL" id="JNFF01000002">
    <property type="protein sequence ID" value="KEQ31774.1"/>
    <property type="molecule type" value="Genomic_DNA"/>
</dbReference>
<dbReference type="RefSeq" id="WP_037437683.1">
    <property type="nucleotide sequence ID" value="NZ_JNFF01000002.1"/>
</dbReference>
<protein>
    <submittedName>
        <fullName evidence="2">Uncharacterized protein</fullName>
    </submittedName>
</protein>
<evidence type="ECO:0000313" key="3">
    <source>
        <dbReference type="Proteomes" id="UP000028007"/>
    </source>
</evidence>
<dbReference type="OrthoDB" id="1366633at2"/>
<reference evidence="2 3" key="1">
    <citation type="journal article" date="1992" name="Int. J. Syst. Bacteriol.">
        <title>Sphingobacterium antarcticus sp. nov. a Psychrotrophic Bacterium from the Soils of Schirmacher Oasis, Antarctica.</title>
        <authorList>
            <person name="Shivaji S."/>
            <person name="Ray M.K."/>
            <person name="Rao N.S."/>
            <person name="Saiserr L."/>
            <person name="Jagannadham M.V."/>
            <person name="Kumar G.S."/>
            <person name="Reddy G."/>
            <person name="Bhargava P.M."/>
        </authorList>
    </citation>
    <scope>NUCLEOTIDE SEQUENCE [LARGE SCALE GENOMIC DNA]</scope>
    <source>
        <strain evidence="2 3">4BY</strain>
    </source>
</reference>
<proteinExistence type="predicted"/>
<comment type="caution">
    <text evidence="2">The sequence shown here is derived from an EMBL/GenBank/DDBJ whole genome shotgun (WGS) entry which is preliminary data.</text>
</comment>
<evidence type="ECO:0000256" key="1">
    <source>
        <dbReference type="SAM" id="Coils"/>
    </source>
</evidence>
<dbReference type="Proteomes" id="UP000028007">
    <property type="component" value="Unassembled WGS sequence"/>
</dbReference>
<keyword evidence="1" id="KW-0175">Coiled coil</keyword>
<evidence type="ECO:0000313" key="2">
    <source>
        <dbReference type="EMBL" id="KEQ31774.1"/>
    </source>
</evidence>
<accession>A0A081PM51</accession>
<feature type="coiled-coil region" evidence="1">
    <location>
        <begin position="274"/>
        <end position="301"/>
    </location>
</feature>
<sequence>MSKKVLTVFVFAMLALSLGGYRVYRYYTSRVPNETEYQRLVVPKAIQLYEMDFTGKSDQPVKKYKILPAKSVVLVAVNEWASHDDLGDLRKLKGYDGKDNIYAEEIIGNYLPESMVNAHGSGRLMYYQIFPLSVYNEIPGKIKTCIAAYFHEHDFQRTKEYQFTAIADRAAKVMAYGDFTGDNGQDMAVLLENKDKTGSRLLIFHVDKSQECHVIFTTDLSGLFIIKSLKKGSRVFMNDYNLESAPLDGIIIKDKENKYAIIYDSDYKSFRQHYQYSDQEINELKETQQKLEDDVTDTVESSY</sequence>